<evidence type="ECO:0000313" key="10">
    <source>
        <dbReference type="Proteomes" id="UP000466952"/>
    </source>
</evidence>
<evidence type="ECO:0000313" key="4">
    <source>
        <dbReference type="EMBL" id="MBT8724995.1"/>
    </source>
</evidence>
<dbReference type="EMBL" id="WCTY01000042">
    <property type="protein sequence ID" value="KAB4180450.1"/>
    <property type="molecule type" value="Genomic_DNA"/>
</dbReference>
<dbReference type="EMBL" id="QRTH01000002">
    <property type="protein sequence ID" value="RGQ53230.1"/>
    <property type="molecule type" value="Genomic_DNA"/>
</dbReference>
<dbReference type="RefSeq" id="WP_004293639.1">
    <property type="nucleotide sequence ID" value="NZ_CACRTC010000020.1"/>
</dbReference>
<protein>
    <submittedName>
        <fullName evidence="1">Uncharacterized protein</fullName>
    </submittedName>
</protein>
<keyword evidence="12" id="KW-1185">Reference proteome</keyword>
<dbReference type="Proteomes" id="UP000432488">
    <property type="component" value="Unassembled WGS sequence"/>
</dbReference>
<comment type="caution">
    <text evidence="1">The sequence shown here is derived from an EMBL/GenBank/DDBJ whole genome shotgun (WGS) entry which is preliminary data.</text>
</comment>
<dbReference type="Proteomes" id="UP000466952">
    <property type="component" value="Unassembled WGS sequence"/>
</dbReference>
<organism evidence="1 9">
    <name type="scientific">Bacteroides uniformis</name>
    <dbReference type="NCBI Taxonomy" id="820"/>
    <lineage>
        <taxon>Bacteria</taxon>
        <taxon>Pseudomonadati</taxon>
        <taxon>Bacteroidota</taxon>
        <taxon>Bacteroidia</taxon>
        <taxon>Bacteroidales</taxon>
        <taxon>Bacteroidaceae</taxon>
        <taxon>Bacteroides</taxon>
    </lineage>
</organism>
<name>A0A139KAF6_BACUN</name>
<dbReference type="EMBL" id="JAFBJK010000002">
    <property type="protein sequence ID" value="MBT8724995.1"/>
    <property type="molecule type" value="Genomic_DNA"/>
</dbReference>
<evidence type="ECO:0000313" key="12">
    <source>
        <dbReference type="Proteomes" id="UP001196342"/>
    </source>
</evidence>
<dbReference type="Proteomes" id="UP001196342">
    <property type="component" value="Unassembled WGS sequence"/>
</dbReference>
<evidence type="ECO:0000313" key="5">
    <source>
        <dbReference type="EMBL" id="RGN95030.1"/>
    </source>
</evidence>
<dbReference type="EMBL" id="WCTR01000008">
    <property type="protein sequence ID" value="KAB4211887.1"/>
    <property type="molecule type" value="Genomic_DNA"/>
</dbReference>
<dbReference type="EMBL" id="QSVA01000005">
    <property type="protein sequence ID" value="RGN95030.1"/>
    <property type="molecule type" value="Genomic_DNA"/>
</dbReference>
<dbReference type="EMBL" id="WCUV01000016">
    <property type="protein sequence ID" value="KAB4087874.1"/>
    <property type="molecule type" value="Genomic_DNA"/>
</dbReference>
<accession>A0A139KAF6</accession>
<evidence type="ECO:0000313" key="1">
    <source>
        <dbReference type="EMBL" id="KAB4087874.1"/>
    </source>
</evidence>
<evidence type="ECO:0000313" key="2">
    <source>
        <dbReference type="EMBL" id="KAB4180450.1"/>
    </source>
</evidence>
<evidence type="ECO:0000313" key="8">
    <source>
        <dbReference type="Proteomes" id="UP000283680"/>
    </source>
</evidence>
<evidence type="ECO:0000313" key="6">
    <source>
        <dbReference type="EMBL" id="RGQ53230.1"/>
    </source>
</evidence>
<gene>
    <name evidence="6" type="ORF">DWY92_06010</name>
    <name evidence="5" type="ORF">DXB37_07630</name>
    <name evidence="3" type="ORF">GAP55_13005</name>
    <name evidence="2" type="ORF">GAQ44_19635</name>
    <name evidence="1" type="ORF">GAQ56_18625</name>
    <name evidence="4" type="ORF">JQN06_02250</name>
</gene>
<dbReference type="GeneID" id="98398678"/>
<evidence type="ECO:0000313" key="7">
    <source>
        <dbReference type="Proteomes" id="UP000260759"/>
    </source>
</evidence>
<dbReference type="Proteomes" id="UP000283680">
    <property type="component" value="Unassembled WGS sequence"/>
</dbReference>
<sequence length="215" mass="24404">MSRYDFIRFGGFVNWADEDTDTFRKMKVCLPVKEPVEDDTKIGLISTDEDNPEEIAVSYSVRAAELIPWTDSFQEGYWKALIVAEANGAGTDVLLPMLKDAGLCLMECVFLMLRSDACKLFPVLCRLFPEVEEMFEIITWNDREYFVRELTLFRGTGGEYKTLVSVTGLQDVLVGKDGAPISDEAEAVDRKICYYFTDEEFLLPEERLVALAEDA</sequence>
<proteinExistence type="predicted"/>
<evidence type="ECO:0000313" key="9">
    <source>
        <dbReference type="Proteomes" id="UP000432488"/>
    </source>
</evidence>
<reference evidence="4 12" key="3">
    <citation type="submission" date="2020-12" db="EMBL/GenBank/DDBJ databases">
        <title>Microorganisms.</title>
        <authorList>
            <person name="Matos J."/>
            <person name="Faleiro L."/>
            <person name="Duarte I."/>
        </authorList>
    </citation>
    <scope>NUCLEOTIDE SEQUENCE [LARGE SCALE GENOMIC DNA]</scope>
    <source>
        <strain evidence="4 12">PtFD3Pch2</strain>
    </source>
</reference>
<evidence type="ECO:0000313" key="3">
    <source>
        <dbReference type="EMBL" id="KAB4211887.1"/>
    </source>
</evidence>
<dbReference type="Proteomes" id="UP000260759">
    <property type="component" value="Unassembled WGS sequence"/>
</dbReference>
<reference evidence="7 8" key="1">
    <citation type="submission" date="2018-08" db="EMBL/GenBank/DDBJ databases">
        <title>A genome reference for cultivated species of the human gut microbiota.</title>
        <authorList>
            <person name="Zou Y."/>
            <person name="Xue W."/>
            <person name="Luo G."/>
        </authorList>
    </citation>
    <scope>NUCLEOTIDE SEQUENCE [LARGE SCALE GENOMIC DNA]</scope>
    <source>
        <strain evidence="6 8">AF28-11</strain>
        <strain evidence="5 7">OM03-4</strain>
    </source>
</reference>
<dbReference type="Proteomes" id="UP000487221">
    <property type="component" value="Unassembled WGS sequence"/>
</dbReference>
<dbReference type="AlphaFoldDB" id="A0A139KAF6"/>
<evidence type="ECO:0000313" key="11">
    <source>
        <dbReference type="Proteomes" id="UP000487221"/>
    </source>
</evidence>
<reference evidence="9 10" key="2">
    <citation type="journal article" date="2019" name="Nat. Med.">
        <title>A library of human gut bacterial isolates paired with longitudinal multiomics data enables mechanistic microbiome research.</title>
        <authorList>
            <person name="Poyet M."/>
            <person name="Groussin M."/>
            <person name="Gibbons S.M."/>
            <person name="Avila-Pacheco J."/>
            <person name="Jiang X."/>
            <person name="Kearney S.M."/>
            <person name="Perrotta A.R."/>
            <person name="Berdy B."/>
            <person name="Zhao S."/>
            <person name="Lieberman T.D."/>
            <person name="Swanson P.K."/>
            <person name="Smith M."/>
            <person name="Roesemann S."/>
            <person name="Alexander J.E."/>
            <person name="Rich S.A."/>
            <person name="Livny J."/>
            <person name="Vlamakis H."/>
            <person name="Clish C."/>
            <person name="Bullock K."/>
            <person name="Deik A."/>
            <person name="Scott J."/>
            <person name="Pierce K.A."/>
            <person name="Xavier R.J."/>
            <person name="Alm E.J."/>
        </authorList>
    </citation>
    <scope>NUCLEOTIDE SEQUENCE [LARGE SCALE GENOMIC DNA]</scope>
    <source>
        <strain evidence="3 10">BIOML-A11</strain>
        <strain evidence="2 11">BIOML-A19</strain>
        <strain evidence="1 9">BIOML-A42</strain>
    </source>
</reference>